<keyword evidence="2" id="KW-0479">Metal-binding</keyword>
<keyword evidence="2" id="KW-0863">Zinc-finger</keyword>
<name>A0A5C5FZB9_9BASI</name>
<gene>
    <name evidence="5" type="ORF">DMC30DRAFT_394841</name>
</gene>
<dbReference type="InterPro" id="IPR001878">
    <property type="entry name" value="Znf_CCHC"/>
</dbReference>
<dbReference type="SMART" id="SM00343">
    <property type="entry name" value="ZnF_C2HC"/>
    <property type="match status" value="1"/>
</dbReference>
<evidence type="ECO:0000256" key="1">
    <source>
        <dbReference type="ARBA" id="ARBA00022664"/>
    </source>
</evidence>
<dbReference type="PROSITE" id="PS50158">
    <property type="entry name" value="ZF_CCHC"/>
    <property type="match status" value="1"/>
</dbReference>
<dbReference type="GO" id="GO:0003676">
    <property type="term" value="F:nucleic acid binding"/>
    <property type="evidence" value="ECO:0007669"/>
    <property type="project" value="InterPro"/>
</dbReference>
<keyword evidence="1" id="KW-0507">mRNA processing</keyword>
<evidence type="ECO:0000313" key="5">
    <source>
        <dbReference type="EMBL" id="TNY21424.1"/>
    </source>
</evidence>
<accession>A0A5C5FZB9</accession>
<proteinExistence type="predicted"/>
<feature type="domain" description="CCHC-type" evidence="4">
    <location>
        <begin position="337"/>
        <end position="352"/>
    </location>
</feature>
<dbReference type="SUPFAM" id="SSF57756">
    <property type="entry name" value="Retrovirus zinc finger-like domains"/>
    <property type="match status" value="1"/>
</dbReference>
<evidence type="ECO:0000256" key="2">
    <source>
        <dbReference type="PROSITE-ProRule" id="PRU00047"/>
    </source>
</evidence>
<keyword evidence="6" id="KW-1185">Reference proteome</keyword>
<dbReference type="AlphaFoldDB" id="A0A5C5FZB9"/>
<organism evidence="5 6">
    <name type="scientific">Rhodotorula diobovata</name>
    <dbReference type="NCBI Taxonomy" id="5288"/>
    <lineage>
        <taxon>Eukaryota</taxon>
        <taxon>Fungi</taxon>
        <taxon>Dikarya</taxon>
        <taxon>Basidiomycota</taxon>
        <taxon>Pucciniomycotina</taxon>
        <taxon>Microbotryomycetes</taxon>
        <taxon>Sporidiobolales</taxon>
        <taxon>Sporidiobolaceae</taxon>
        <taxon>Rhodotorula</taxon>
    </lineage>
</organism>
<comment type="caution">
    <text evidence="5">The sequence shown here is derived from an EMBL/GenBank/DDBJ whole genome shotgun (WGS) entry which is preliminary data.</text>
</comment>
<feature type="compositionally biased region" description="Polar residues" evidence="3">
    <location>
        <begin position="279"/>
        <end position="297"/>
    </location>
</feature>
<evidence type="ECO:0000256" key="3">
    <source>
        <dbReference type="SAM" id="MobiDB-lite"/>
    </source>
</evidence>
<evidence type="ECO:0000259" key="4">
    <source>
        <dbReference type="PROSITE" id="PS50158"/>
    </source>
</evidence>
<dbReference type="InterPro" id="IPR036875">
    <property type="entry name" value="Znf_CCHC_sf"/>
</dbReference>
<protein>
    <recommendedName>
        <fullName evidence="4">CCHC-type domain-containing protein</fullName>
    </recommendedName>
</protein>
<dbReference type="OrthoDB" id="2540715at2759"/>
<dbReference type="GO" id="GO:0006397">
    <property type="term" value="P:mRNA processing"/>
    <property type="evidence" value="ECO:0007669"/>
    <property type="project" value="UniProtKB-KW"/>
</dbReference>
<keyword evidence="2" id="KW-0862">Zinc</keyword>
<dbReference type="EMBL" id="SOZI01000043">
    <property type="protein sequence ID" value="TNY21424.1"/>
    <property type="molecule type" value="Genomic_DNA"/>
</dbReference>
<dbReference type="GO" id="GO:0008270">
    <property type="term" value="F:zinc ion binding"/>
    <property type="evidence" value="ECO:0007669"/>
    <property type="project" value="UniProtKB-KW"/>
</dbReference>
<feature type="region of interest" description="Disordered" evidence="3">
    <location>
        <begin position="279"/>
        <end position="302"/>
    </location>
</feature>
<dbReference type="Proteomes" id="UP000311382">
    <property type="component" value="Unassembled WGS sequence"/>
</dbReference>
<reference evidence="5 6" key="1">
    <citation type="submission" date="2019-03" db="EMBL/GenBank/DDBJ databases">
        <title>Rhodosporidium diobovatum UCD-FST 08-225 genome sequencing, assembly, and annotation.</title>
        <authorList>
            <person name="Fakankun I.U."/>
            <person name="Fristensky B."/>
            <person name="Levin D.B."/>
        </authorList>
    </citation>
    <scope>NUCLEOTIDE SEQUENCE [LARGE SCALE GENOMIC DNA]</scope>
    <source>
        <strain evidence="5 6">UCD-FST 08-225</strain>
    </source>
</reference>
<dbReference type="Pfam" id="PF22936">
    <property type="entry name" value="Pol_BBD"/>
    <property type="match status" value="1"/>
</dbReference>
<sequence>MSNTITSVGGASQSALWGNQFVEIGPISAATWPRWKSKLPGAVAAFSRVPAAQFYLNGRKVRPDYDLSTIDAILDDDVKAKVFDSWCRITDSLKSIVSNWGSGRARAAVELFDTQYGNAPGLWKILNKLGDSGTGAEKIVVLKSLMSREWHEEDDPHVYFADFEAELAQVNAAYKSAAEALAGDDSPDNQADHLAALSLNVARDIVLANLPHDYADLMSPHLRVESTYFDVKDKILQLYATRQSHEAIADLEARRAVAHRVEQPIQAPLSQEAGLAQQDGFQTSAGPPRQHGSSKANSTKDGRKIDVKQLAGFDKWRGGTFTDANNLERFKIPPGTCFACFKEGHRIAQCPSKHEASARALSRVAELRKDGIVVTPEIAVALPLLDLCGDTRLDKAAVQALVVSSGHAHEGNFAHSVTDVSTSSAYRAAVTESASGKYVLDSGATRHFTTRRADLADYVPYTTHHPVGGAFGSKGSAEGEGTLTLTLLGGPLCLKKVMLVPRLGVNLIALNRLMMDGIKVTNSSTTLTLTTQGGKKLVDLKLAPTVVLEMSA</sequence>
<dbReference type="InterPro" id="IPR054722">
    <property type="entry name" value="PolX-like_BBD"/>
</dbReference>
<evidence type="ECO:0000313" key="6">
    <source>
        <dbReference type="Proteomes" id="UP000311382"/>
    </source>
</evidence>